<dbReference type="AlphaFoldDB" id="A0A0M2SHU3"/>
<dbReference type="InterPro" id="IPR005627">
    <property type="entry name" value="CutC-like"/>
</dbReference>
<organism evidence="3 4">
    <name type="scientific">Salinicoccus sediminis</name>
    <dbReference type="NCBI Taxonomy" id="1432562"/>
    <lineage>
        <taxon>Bacteria</taxon>
        <taxon>Bacillati</taxon>
        <taxon>Bacillota</taxon>
        <taxon>Bacilli</taxon>
        <taxon>Bacillales</taxon>
        <taxon>Staphylococcaceae</taxon>
        <taxon>Salinicoccus</taxon>
    </lineage>
</organism>
<dbReference type="Pfam" id="PF03932">
    <property type="entry name" value="CutC"/>
    <property type="match status" value="1"/>
</dbReference>
<protein>
    <recommendedName>
        <fullName evidence="2">PF03932 family protein CutC</fullName>
    </recommendedName>
</protein>
<comment type="caution">
    <text evidence="3">The sequence shown here is derived from an EMBL/GenBank/DDBJ whole genome shotgun (WGS) entry which is preliminary data.</text>
</comment>
<dbReference type="STRING" id="1432562.WN59_09440"/>
<evidence type="ECO:0000313" key="3">
    <source>
        <dbReference type="EMBL" id="KKK33828.1"/>
    </source>
</evidence>
<dbReference type="RefSeq" id="WP_046516329.1">
    <property type="nucleotide sequence ID" value="NZ_LAYZ01000024.1"/>
</dbReference>
<comment type="similarity">
    <text evidence="1 2">Belongs to the CutC family.</text>
</comment>
<dbReference type="Proteomes" id="UP000034287">
    <property type="component" value="Unassembled WGS sequence"/>
</dbReference>
<comment type="subcellular location">
    <subcellularLocation>
        <location evidence="2">Cytoplasm</location>
    </subcellularLocation>
</comment>
<dbReference type="GO" id="GO:0005737">
    <property type="term" value="C:cytoplasm"/>
    <property type="evidence" value="ECO:0007669"/>
    <property type="project" value="UniProtKB-SubCell"/>
</dbReference>
<dbReference type="SUPFAM" id="SSF110395">
    <property type="entry name" value="CutC-like"/>
    <property type="match status" value="1"/>
</dbReference>
<accession>A0A0M2SHU3</accession>
<dbReference type="GO" id="GO:0005507">
    <property type="term" value="F:copper ion binding"/>
    <property type="evidence" value="ECO:0007669"/>
    <property type="project" value="TreeGrafter"/>
</dbReference>
<dbReference type="Gene3D" id="3.20.20.380">
    <property type="entry name" value="Copper homeostasis (CutC) domain"/>
    <property type="match status" value="1"/>
</dbReference>
<evidence type="ECO:0000256" key="2">
    <source>
        <dbReference type="HAMAP-Rule" id="MF_00795"/>
    </source>
</evidence>
<dbReference type="InterPro" id="IPR036822">
    <property type="entry name" value="CutC-like_dom_sf"/>
</dbReference>
<evidence type="ECO:0000313" key="4">
    <source>
        <dbReference type="Proteomes" id="UP000034287"/>
    </source>
</evidence>
<dbReference type="EMBL" id="LAYZ01000024">
    <property type="protein sequence ID" value="KKK33828.1"/>
    <property type="molecule type" value="Genomic_DNA"/>
</dbReference>
<reference evidence="3 4" key="1">
    <citation type="submission" date="2015-04" db="EMBL/GenBank/DDBJ databases">
        <title>Taxonomic description and genome sequence of Salinicoccus sediminis sp. nov., a novel hyper halotolerant bacterium isolated from marine sediment.</title>
        <authorList>
            <person name="Mathan Kumar R."/>
            <person name="Kaur G."/>
            <person name="Kumar N."/>
            <person name="Kumar A."/>
            <person name="Singh N.K."/>
            <person name="Kaur N."/>
            <person name="Mayilraj S."/>
        </authorList>
    </citation>
    <scope>NUCLEOTIDE SEQUENCE [LARGE SCALE GENOMIC DNA]</scope>
    <source>
        <strain evidence="3 4">SV-16</strain>
    </source>
</reference>
<dbReference type="OrthoDB" id="9815677at2"/>
<name>A0A0M2SHU3_9STAP</name>
<dbReference type="HAMAP" id="MF_00795">
    <property type="entry name" value="CutC"/>
    <property type="match status" value="1"/>
</dbReference>
<keyword evidence="2" id="KW-0963">Cytoplasm</keyword>
<comment type="caution">
    <text evidence="2">Once thought to be involved in copper homeostasis, experiments in E.coli have shown this is not the case.</text>
</comment>
<proteinExistence type="inferred from homology"/>
<sequence length="228" mass="24692">MLLEIIAADLKDVHDLNQTAADRIELCGEMDKDGLTPEYELIREAVQVSEVPVNVMIRPHDDTFSYTDEEVGQMIEDINFVKELGANGIVTGIITDDHMIDTASLARLVDAAGEMEITFHKAFDEIGDQMAALEVLSKFPQIRTVLTSGGPASSADNIEQLKQLVIRGKELGITVMPGGGINMENVLEIVDTAAPEAIHFGTGVRVDGSFGSRISGEKIAELKRILGD</sequence>
<keyword evidence="4" id="KW-1185">Reference proteome</keyword>
<evidence type="ECO:0000256" key="1">
    <source>
        <dbReference type="ARBA" id="ARBA00007768"/>
    </source>
</evidence>
<gene>
    <name evidence="2" type="primary">cutC</name>
    <name evidence="3" type="ORF">WN59_09440</name>
</gene>
<dbReference type="PATRIC" id="fig|1432562.3.peg.1867"/>
<dbReference type="PANTHER" id="PTHR12598:SF0">
    <property type="entry name" value="COPPER HOMEOSTASIS PROTEIN CUTC HOMOLOG"/>
    <property type="match status" value="1"/>
</dbReference>
<dbReference type="PANTHER" id="PTHR12598">
    <property type="entry name" value="COPPER HOMEOSTASIS PROTEIN CUTC"/>
    <property type="match status" value="1"/>
</dbReference>